<dbReference type="InterPro" id="IPR003661">
    <property type="entry name" value="HisK_dim/P_dom"/>
</dbReference>
<dbReference type="GO" id="GO:0000156">
    <property type="term" value="F:phosphorelay response regulator activity"/>
    <property type="evidence" value="ECO:0007669"/>
    <property type="project" value="TreeGrafter"/>
</dbReference>
<keyword evidence="7 13" id="KW-0418">Kinase</keyword>
<feature type="transmembrane region" description="Helical" evidence="10">
    <location>
        <begin position="39"/>
        <end position="63"/>
    </location>
</feature>
<dbReference type="PROSITE" id="PS50109">
    <property type="entry name" value="HIS_KIN"/>
    <property type="match status" value="1"/>
</dbReference>
<keyword evidence="9" id="KW-0902">Two-component regulatory system</keyword>
<dbReference type="InterPro" id="IPR035965">
    <property type="entry name" value="PAS-like_dom_sf"/>
</dbReference>
<dbReference type="GO" id="GO:0000155">
    <property type="term" value="F:phosphorelay sensor kinase activity"/>
    <property type="evidence" value="ECO:0007669"/>
    <property type="project" value="InterPro"/>
</dbReference>
<dbReference type="Proteomes" id="UP000294480">
    <property type="component" value="Unassembled WGS sequence"/>
</dbReference>
<evidence type="ECO:0000256" key="4">
    <source>
        <dbReference type="ARBA" id="ARBA00022553"/>
    </source>
</evidence>
<keyword evidence="10" id="KW-0472">Membrane</keyword>
<dbReference type="Gene3D" id="3.30.565.10">
    <property type="entry name" value="Histidine kinase-like ATPase, C-terminal domain"/>
    <property type="match status" value="1"/>
</dbReference>
<dbReference type="InterPro" id="IPR003660">
    <property type="entry name" value="HAMP_dom"/>
</dbReference>
<gene>
    <name evidence="13" type="ORF">DFR44_11158</name>
</gene>
<dbReference type="SUPFAM" id="SSF158472">
    <property type="entry name" value="HAMP domain-like"/>
    <property type="match status" value="1"/>
</dbReference>
<proteinExistence type="predicted"/>
<dbReference type="InterPro" id="IPR050351">
    <property type="entry name" value="BphY/WalK/GraS-like"/>
</dbReference>
<dbReference type="PROSITE" id="PS50885">
    <property type="entry name" value="HAMP"/>
    <property type="match status" value="1"/>
</dbReference>
<keyword evidence="8" id="KW-0067">ATP-binding</keyword>
<dbReference type="GO" id="GO:0016020">
    <property type="term" value="C:membrane"/>
    <property type="evidence" value="ECO:0007669"/>
    <property type="project" value="UniProtKB-SubCell"/>
</dbReference>
<keyword evidence="5" id="KW-0808">Transferase</keyword>
<evidence type="ECO:0000313" key="13">
    <source>
        <dbReference type="EMBL" id="TDR31294.1"/>
    </source>
</evidence>
<dbReference type="Pfam" id="PF02518">
    <property type="entry name" value="HATPase_c"/>
    <property type="match status" value="1"/>
</dbReference>
<dbReference type="PANTHER" id="PTHR42878:SF7">
    <property type="entry name" value="SENSOR HISTIDINE KINASE GLRK"/>
    <property type="match status" value="1"/>
</dbReference>
<name>A0A4R6Y7I7_9BURK</name>
<evidence type="ECO:0000259" key="11">
    <source>
        <dbReference type="PROSITE" id="PS50109"/>
    </source>
</evidence>
<dbReference type="InterPro" id="IPR017232">
    <property type="entry name" value="NtrY"/>
</dbReference>
<evidence type="ECO:0000256" key="6">
    <source>
        <dbReference type="ARBA" id="ARBA00022741"/>
    </source>
</evidence>
<evidence type="ECO:0000256" key="5">
    <source>
        <dbReference type="ARBA" id="ARBA00022679"/>
    </source>
</evidence>
<feature type="domain" description="HAMP" evidence="12">
    <location>
        <begin position="310"/>
        <end position="363"/>
    </location>
</feature>
<dbReference type="SMART" id="SM00387">
    <property type="entry name" value="HATPase_c"/>
    <property type="match status" value="1"/>
</dbReference>
<sequence length="758" mass="84746">MNKYLKSFFIGTMALGTGLLVALALATRSSSNFQEQYSILLALNVGTIIVMLTLLGFLAVWLWRRLRQNVFGTRLLTRFALSFALLGIIPSILLFLISTMFVSRTIDTWFNLKLDTALEAGLNFGREGLSRASEQTRDNLERVSLELQGQNADQASSLHIDSWLKTYRWQAMAAFDKQGKPLWQNSDGSQLDNHVLSGITPEMMAKSQEGWTWVEDESDAQDGENVPLPPVIHAIKEIPKATGQAHYLYAQRVMPINFAKKVLDIQNGLRDYQATESSRTSLRNLYRVTLSVTLLLTMLAALAAAFLIANRMIQPILWLAQATRMVATGHYALVPQRVKGSDELIQLVDSFGDMAQQLNVTQLSLQHNQKELEAAKAYSEAVLDNLSSGVLVFNHDFMLESFNRSANRMFQTDLTPCVGQYMAQIDVLAPLFEPIQEAMRNHANHATDSNNWRIQQNLTFNRAQHTDDLTVSVQGSRFIAEDGEDSIVLVCDDISPIVSAQRTLAWGEVARRLAHEIKNPLTPIQLSAERLNMKLHDKLEEADQYLLERSTRTIVNQVMALQNMADEFRNYARAPEIAFSALDLNELLREILTLYEAGEGVKYRIHADLAESLPLILADAQQLRQVLHNLIKNAIEAHETGVLPVVELSTNKVELQSDSLIHSQAVGFSIRDYGTGFSPKILARMFEPYNTTKSGGTGLGLPVVKKIIDAHHGKITVKNHTKNDGQNEILGAQIDILFLNVLQTDNSNFGVNDTPRLI</sequence>
<dbReference type="PRINTS" id="PR00344">
    <property type="entry name" value="BCTRLSENSOR"/>
</dbReference>
<dbReference type="SUPFAM" id="SSF47384">
    <property type="entry name" value="Homodimeric domain of signal transducing histidine kinase"/>
    <property type="match status" value="1"/>
</dbReference>
<evidence type="ECO:0000313" key="14">
    <source>
        <dbReference type="Proteomes" id="UP000294480"/>
    </source>
</evidence>
<comment type="caution">
    <text evidence="13">The sequence shown here is derived from an EMBL/GenBank/DDBJ whole genome shotgun (WGS) entry which is preliminary data.</text>
</comment>
<keyword evidence="10" id="KW-1133">Transmembrane helix</keyword>
<dbReference type="CDD" id="cd00082">
    <property type="entry name" value="HisKA"/>
    <property type="match status" value="1"/>
</dbReference>
<dbReference type="PIRSF" id="PIRSF037532">
    <property type="entry name" value="STHK_NtrY"/>
    <property type="match status" value="1"/>
</dbReference>
<dbReference type="SMART" id="SM00388">
    <property type="entry name" value="HisKA"/>
    <property type="match status" value="1"/>
</dbReference>
<dbReference type="InterPro" id="IPR005467">
    <property type="entry name" value="His_kinase_dom"/>
</dbReference>
<evidence type="ECO:0000256" key="1">
    <source>
        <dbReference type="ARBA" id="ARBA00000085"/>
    </source>
</evidence>
<feature type="domain" description="Histidine kinase" evidence="11">
    <location>
        <begin position="512"/>
        <end position="742"/>
    </location>
</feature>
<dbReference type="Pfam" id="PF00512">
    <property type="entry name" value="HisKA"/>
    <property type="match status" value="1"/>
</dbReference>
<dbReference type="InterPro" id="IPR004358">
    <property type="entry name" value="Sig_transdc_His_kin-like_C"/>
</dbReference>
<dbReference type="GO" id="GO:0007234">
    <property type="term" value="P:osmosensory signaling via phosphorelay pathway"/>
    <property type="evidence" value="ECO:0007669"/>
    <property type="project" value="TreeGrafter"/>
</dbReference>
<keyword evidence="6" id="KW-0547">Nucleotide-binding</keyword>
<comment type="catalytic activity">
    <reaction evidence="1">
        <text>ATP + protein L-histidine = ADP + protein N-phospho-L-histidine.</text>
        <dbReference type="EC" id="2.7.13.3"/>
    </reaction>
</comment>
<dbReference type="InterPro" id="IPR036890">
    <property type="entry name" value="HATPase_C_sf"/>
</dbReference>
<dbReference type="GO" id="GO:0030295">
    <property type="term" value="F:protein kinase activator activity"/>
    <property type="evidence" value="ECO:0007669"/>
    <property type="project" value="TreeGrafter"/>
</dbReference>
<organism evidence="13 14">
    <name type="scientific">Hydromonas duriensis</name>
    <dbReference type="NCBI Taxonomy" id="1527608"/>
    <lineage>
        <taxon>Bacteria</taxon>
        <taxon>Pseudomonadati</taxon>
        <taxon>Pseudomonadota</taxon>
        <taxon>Betaproteobacteria</taxon>
        <taxon>Burkholderiales</taxon>
        <taxon>Burkholderiaceae</taxon>
        <taxon>Hydromonas</taxon>
    </lineage>
</organism>
<dbReference type="PANTHER" id="PTHR42878">
    <property type="entry name" value="TWO-COMPONENT HISTIDINE KINASE"/>
    <property type="match status" value="1"/>
</dbReference>
<evidence type="ECO:0000259" key="12">
    <source>
        <dbReference type="PROSITE" id="PS50885"/>
    </source>
</evidence>
<dbReference type="AlphaFoldDB" id="A0A4R6Y7I7"/>
<dbReference type="EMBL" id="SNZE01000011">
    <property type="protein sequence ID" value="TDR31294.1"/>
    <property type="molecule type" value="Genomic_DNA"/>
</dbReference>
<dbReference type="CDD" id="cd06225">
    <property type="entry name" value="HAMP"/>
    <property type="match status" value="1"/>
</dbReference>
<dbReference type="RefSeq" id="WP_133620320.1">
    <property type="nucleotide sequence ID" value="NZ_SNZE01000011.1"/>
</dbReference>
<accession>A0A4R6Y7I7</accession>
<evidence type="ECO:0000256" key="2">
    <source>
        <dbReference type="ARBA" id="ARBA00004370"/>
    </source>
</evidence>
<evidence type="ECO:0000256" key="7">
    <source>
        <dbReference type="ARBA" id="ARBA00022777"/>
    </source>
</evidence>
<feature type="transmembrane region" description="Helical" evidence="10">
    <location>
        <begin position="285"/>
        <end position="309"/>
    </location>
</feature>
<dbReference type="Gene3D" id="3.30.450.20">
    <property type="entry name" value="PAS domain"/>
    <property type="match status" value="1"/>
</dbReference>
<evidence type="ECO:0000256" key="10">
    <source>
        <dbReference type="SAM" id="Phobius"/>
    </source>
</evidence>
<dbReference type="Gene3D" id="1.10.287.130">
    <property type="match status" value="1"/>
</dbReference>
<keyword evidence="14" id="KW-1185">Reference proteome</keyword>
<dbReference type="SUPFAM" id="SSF55874">
    <property type="entry name" value="ATPase domain of HSP90 chaperone/DNA topoisomerase II/histidine kinase"/>
    <property type="match status" value="1"/>
</dbReference>
<dbReference type="InterPro" id="IPR036097">
    <property type="entry name" value="HisK_dim/P_sf"/>
</dbReference>
<dbReference type="SUPFAM" id="SSF55785">
    <property type="entry name" value="PYP-like sensor domain (PAS domain)"/>
    <property type="match status" value="1"/>
</dbReference>
<dbReference type="Gene3D" id="6.10.340.10">
    <property type="match status" value="1"/>
</dbReference>
<dbReference type="OrthoDB" id="9815750at2"/>
<evidence type="ECO:0000256" key="9">
    <source>
        <dbReference type="ARBA" id="ARBA00023012"/>
    </source>
</evidence>
<protein>
    <recommendedName>
        <fullName evidence="3">histidine kinase</fullName>
        <ecNumber evidence="3">2.7.13.3</ecNumber>
    </recommendedName>
</protein>
<feature type="transmembrane region" description="Helical" evidence="10">
    <location>
        <begin position="75"/>
        <end position="97"/>
    </location>
</feature>
<dbReference type="EC" id="2.7.13.3" evidence="3"/>
<reference evidence="13 14" key="1">
    <citation type="submission" date="2019-03" db="EMBL/GenBank/DDBJ databases">
        <title>Genomic Encyclopedia of Type Strains, Phase IV (KMG-IV): sequencing the most valuable type-strain genomes for metagenomic binning, comparative biology and taxonomic classification.</title>
        <authorList>
            <person name="Goeker M."/>
        </authorList>
    </citation>
    <scope>NUCLEOTIDE SEQUENCE [LARGE SCALE GENOMIC DNA]</scope>
    <source>
        <strain evidence="13 14">DSM 102852</strain>
    </source>
</reference>
<keyword evidence="10" id="KW-0812">Transmembrane</keyword>
<dbReference type="GO" id="GO:0005524">
    <property type="term" value="F:ATP binding"/>
    <property type="evidence" value="ECO:0007669"/>
    <property type="project" value="UniProtKB-KW"/>
</dbReference>
<keyword evidence="4" id="KW-0597">Phosphoprotein</keyword>
<evidence type="ECO:0000256" key="8">
    <source>
        <dbReference type="ARBA" id="ARBA00022840"/>
    </source>
</evidence>
<dbReference type="InterPro" id="IPR003594">
    <property type="entry name" value="HATPase_dom"/>
</dbReference>
<comment type="subcellular location">
    <subcellularLocation>
        <location evidence="2">Membrane</location>
    </subcellularLocation>
</comment>
<evidence type="ECO:0000256" key="3">
    <source>
        <dbReference type="ARBA" id="ARBA00012438"/>
    </source>
</evidence>